<evidence type="ECO:0000313" key="4">
    <source>
        <dbReference type="Proteomes" id="UP000006655"/>
    </source>
</evidence>
<dbReference type="GO" id="GO:0006355">
    <property type="term" value="P:regulation of DNA-templated transcription"/>
    <property type="evidence" value="ECO:0007669"/>
    <property type="project" value="InterPro"/>
</dbReference>
<dbReference type="PROSITE" id="PS50005">
    <property type="entry name" value="TPR"/>
    <property type="match status" value="1"/>
</dbReference>
<reference evidence="3 4" key="1">
    <citation type="journal article" date="2010" name="Stand. Genomic Sci.">
        <title>Complete genome sequence of Meiothermus ruber type strain (21).</title>
        <authorList>
            <person name="Tindall B.J."/>
            <person name="Sikorski J."/>
            <person name="Lucas S."/>
            <person name="Goltsman E."/>
            <person name="Copeland A."/>
            <person name="Glavina Del Rio T."/>
            <person name="Nolan M."/>
            <person name="Tice H."/>
            <person name="Cheng J.F."/>
            <person name="Han C."/>
            <person name="Pitluck S."/>
            <person name="Liolios K."/>
            <person name="Ivanova N."/>
            <person name="Mavromatis K."/>
            <person name="Ovchinnikova G."/>
            <person name="Pati A."/>
            <person name="Fahnrich R."/>
            <person name="Goodwin L."/>
            <person name="Chen A."/>
            <person name="Palaniappan K."/>
            <person name="Land M."/>
            <person name="Hauser L."/>
            <person name="Chang Y.J."/>
            <person name="Jeffries C.D."/>
            <person name="Rohde M."/>
            <person name="Goker M."/>
            <person name="Woyke T."/>
            <person name="Bristow J."/>
            <person name="Eisen J.A."/>
            <person name="Markowitz V."/>
            <person name="Hugenholtz P."/>
            <person name="Kyrpides N.C."/>
            <person name="Klenk H.P."/>
            <person name="Lapidus A."/>
        </authorList>
    </citation>
    <scope>NUCLEOTIDE SEQUENCE [LARGE SCALE GENOMIC DNA]</scope>
    <source>
        <strain evidence="4">ATCC 35948 / DSM 1279 / VKM B-1258 / 21</strain>
    </source>
</reference>
<dbReference type="InterPro" id="IPR016032">
    <property type="entry name" value="Sig_transdc_resp-reg_C-effctor"/>
</dbReference>
<dbReference type="InterPro" id="IPR005158">
    <property type="entry name" value="BTAD"/>
</dbReference>
<dbReference type="InterPro" id="IPR011990">
    <property type="entry name" value="TPR-like_helical_dom_sf"/>
</dbReference>
<dbReference type="AlphaFoldDB" id="A0A806CR25"/>
<name>A0A806CR25_MEIRD</name>
<evidence type="ECO:0000256" key="1">
    <source>
        <dbReference type="PROSITE-ProRule" id="PRU00339"/>
    </source>
</evidence>
<dbReference type="PANTHER" id="PTHR35807">
    <property type="entry name" value="TRANSCRIPTIONAL REGULATOR REDD-RELATED"/>
    <property type="match status" value="1"/>
</dbReference>
<keyword evidence="4" id="KW-1185">Reference proteome</keyword>
<organism evidence="3 4">
    <name type="scientific">Meiothermus ruber (strain ATCC 35948 / DSM 1279 / VKM B-1258 / 21)</name>
    <name type="common">Thermus ruber</name>
    <dbReference type="NCBI Taxonomy" id="504728"/>
    <lineage>
        <taxon>Bacteria</taxon>
        <taxon>Thermotogati</taxon>
        <taxon>Deinococcota</taxon>
        <taxon>Deinococci</taxon>
        <taxon>Thermales</taxon>
        <taxon>Thermaceae</taxon>
        <taxon>Meiothermus</taxon>
    </lineage>
</organism>
<dbReference type="SMART" id="SM01043">
    <property type="entry name" value="BTAD"/>
    <property type="match status" value="1"/>
</dbReference>
<dbReference type="RefSeq" id="WP_013015141.1">
    <property type="nucleotide sequence ID" value="NC_013946.1"/>
</dbReference>
<evidence type="ECO:0000259" key="2">
    <source>
        <dbReference type="SMART" id="SM01043"/>
    </source>
</evidence>
<dbReference type="SUPFAM" id="SSF46894">
    <property type="entry name" value="C-terminal effector domain of the bipartite response regulators"/>
    <property type="match status" value="1"/>
</dbReference>
<dbReference type="SUPFAM" id="SSF48452">
    <property type="entry name" value="TPR-like"/>
    <property type="match status" value="1"/>
</dbReference>
<proteinExistence type="predicted"/>
<dbReference type="InterPro" id="IPR036388">
    <property type="entry name" value="WH-like_DNA-bd_sf"/>
</dbReference>
<dbReference type="OrthoDB" id="27092at2"/>
<evidence type="ECO:0000313" key="3">
    <source>
        <dbReference type="EMBL" id="ADD29643.1"/>
    </source>
</evidence>
<keyword evidence="1" id="KW-0802">TPR repeat</keyword>
<feature type="repeat" description="TPR" evidence="1">
    <location>
        <begin position="166"/>
        <end position="199"/>
    </location>
</feature>
<dbReference type="KEGG" id="mrb:Mrub_2896"/>
<dbReference type="EMBL" id="CP001743">
    <property type="protein sequence ID" value="ADD29643.1"/>
    <property type="molecule type" value="Genomic_DNA"/>
</dbReference>
<protein>
    <submittedName>
        <fullName evidence="3">Response regulator receiver and SARP domain protein</fullName>
    </submittedName>
</protein>
<dbReference type="Gene3D" id="1.25.40.10">
    <property type="entry name" value="Tetratricopeptide repeat domain"/>
    <property type="match status" value="1"/>
</dbReference>
<feature type="domain" description="Bacterial transcriptional activator" evidence="2">
    <location>
        <begin position="109"/>
        <end position="251"/>
    </location>
</feature>
<dbReference type="Proteomes" id="UP000006655">
    <property type="component" value="Chromosome"/>
</dbReference>
<dbReference type="Pfam" id="PF03704">
    <property type="entry name" value="BTAD"/>
    <property type="match status" value="1"/>
</dbReference>
<gene>
    <name evidence="3" type="ordered locus">Mrub_2896</name>
</gene>
<dbReference type="InterPro" id="IPR051677">
    <property type="entry name" value="AfsR-DnrI-RedD_regulator"/>
</dbReference>
<sequence>MKRMSYRLEQAPPGLQVRTLGRVEVLVAGRPAIWHAHTAEELFFYLLSYPEGRSKAEILEALWGLDLDPAANNRFRVTLFRVRSALQNPTAIQEDHGRYRLSDPILQSTDLYNFYQALAEGRRASCDADRLEAYQKAIALYQGDYLPGFANNWVSQAREEHKAAYVQALLEVALIYQDHSDWGKAARYIQQALKKDPYLGENYHQRLMWCLAAAGDRYGAIEHYRRFVKFLREELGDTPMPETQALAERIKRRQPLEQHSLLLQGHAA</sequence>
<dbReference type="InterPro" id="IPR019734">
    <property type="entry name" value="TPR_rpt"/>
</dbReference>
<accession>A0A806CR25</accession>
<dbReference type="Gene3D" id="1.10.10.10">
    <property type="entry name" value="Winged helix-like DNA-binding domain superfamily/Winged helix DNA-binding domain"/>
    <property type="match status" value="1"/>
</dbReference>
<dbReference type="GO" id="GO:0003677">
    <property type="term" value="F:DNA binding"/>
    <property type="evidence" value="ECO:0007669"/>
    <property type="project" value="InterPro"/>
</dbReference>